<dbReference type="PROSITE" id="PS50249">
    <property type="entry name" value="MPN"/>
    <property type="match status" value="1"/>
</dbReference>
<sequence>MAELVTDTGAFSFPCGQQTGVKLTSEVVIDVLDSYVRRNEGQERVIGTLLGTVNENGKVDVRTAYAVPHNESSEQVALDIEFHRTMLELHQKINARDQIVGWFSTGKGIVSSDALIQEFYGQDTIHLIVDVTLPLDAPIFTAYSVKEVNLLEQNLALEFHPVPVEVKTNTTERIGSELFQTKTTKRLPDESQSIQNAVGSLSSMIETVKTYVEGVCQGKVKADTTIGRYVSDTLGVIPSLTPEDVNNMVHTNAQDVALVEYLSWMVQTQLALSEKLGTDCMPIL</sequence>
<dbReference type="EMBL" id="CP031049">
    <property type="protein sequence ID" value="QDZ25248.1"/>
    <property type="molecule type" value="Genomic_DNA"/>
</dbReference>
<reference evidence="6 7" key="1">
    <citation type="submission" date="2018-07" db="EMBL/GenBank/DDBJ databases">
        <title>The complete nuclear genome of the prasinophyte Chloropicon primus (CCMP1205).</title>
        <authorList>
            <person name="Pombert J.-F."/>
            <person name="Otis C."/>
            <person name="Turmel M."/>
            <person name="Lemieux C."/>
        </authorList>
    </citation>
    <scope>NUCLEOTIDE SEQUENCE [LARGE SCALE GENOMIC DNA]</scope>
    <source>
        <strain evidence="6 7">CCMP1205</strain>
    </source>
</reference>
<dbReference type="EMBL" id="HBHL01005449">
    <property type="protein sequence ID" value="CAD9714667.1"/>
    <property type="molecule type" value="Transcribed_RNA"/>
</dbReference>
<dbReference type="GO" id="GO:0008237">
    <property type="term" value="F:metallopeptidase activity"/>
    <property type="evidence" value="ECO:0007669"/>
    <property type="project" value="InterPro"/>
</dbReference>
<dbReference type="GO" id="GO:0071541">
    <property type="term" value="C:eukaryotic translation initiation factor 3 complex, eIF3m"/>
    <property type="evidence" value="ECO:0007669"/>
    <property type="project" value="TreeGrafter"/>
</dbReference>
<keyword evidence="3" id="KW-0648">Protein biosynthesis</keyword>
<dbReference type="Pfam" id="PF13012">
    <property type="entry name" value="MitMem_reg"/>
    <property type="match status" value="1"/>
</dbReference>
<dbReference type="OrthoDB" id="25498at2759"/>
<dbReference type="InterPro" id="IPR024969">
    <property type="entry name" value="EIF3F/CSN6-like_C"/>
</dbReference>
<name>A0A5B8MWP4_9CHLO</name>
<dbReference type="CDD" id="cd08064">
    <property type="entry name" value="MPN_eIF3f"/>
    <property type="match status" value="1"/>
</dbReference>
<evidence type="ECO:0000259" key="4">
    <source>
        <dbReference type="PROSITE" id="PS50249"/>
    </source>
</evidence>
<reference evidence="5" key="2">
    <citation type="submission" date="2021-01" db="EMBL/GenBank/DDBJ databases">
        <authorList>
            <person name="Corre E."/>
            <person name="Pelletier E."/>
            <person name="Niang G."/>
            <person name="Scheremetjew M."/>
            <person name="Finn R."/>
            <person name="Kale V."/>
            <person name="Holt S."/>
            <person name="Cochrane G."/>
            <person name="Meng A."/>
            <person name="Brown T."/>
            <person name="Cohen L."/>
        </authorList>
    </citation>
    <scope>NUCLEOTIDE SEQUENCE</scope>
    <source>
        <strain evidence="5">CCMP1205</strain>
    </source>
</reference>
<evidence type="ECO:0000313" key="6">
    <source>
        <dbReference type="EMBL" id="QDZ25248.1"/>
    </source>
</evidence>
<evidence type="ECO:0000313" key="7">
    <source>
        <dbReference type="Proteomes" id="UP000316726"/>
    </source>
</evidence>
<dbReference type="InterPro" id="IPR027531">
    <property type="entry name" value="eIF3f"/>
</dbReference>
<dbReference type="Gene3D" id="3.40.140.10">
    <property type="entry name" value="Cytidine Deaminase, domain 2"/>
    <property type="match status" value="1"/>
</dbReference>
<dbReference type="PANTHER" id="PTHR10540">
    <property type="entry name" value="EUKARYOTIC TRANSLATION INITIATION FACTOR 3 SUBUNIT F-RELATED"/>
    <property type="match status" value="1"/>
</dbReference>
<evidence type="ECO:0000256" key="1">
    <source>
        <dbReference type="ARBA" id="ARBA00022490"/>
    </source>
</evidence>
<dbReference type="STRING" id="1764295.A0A5B8MWP4"/>
<dbReference type="PANTHER" id="PTHR10540:SF6">
    <property type="entry name" value="EUKARYOTIC TRANSLATION INITIATION FACTOR 3 SUBUNIT F"/>
    <property type="match status" value="1"/>
</dbReference>
<dbReference type="GO" id="GO:0031369">
    <property type="term" value="F:translation initiation factor binding"/>
    <property type="evidence" value="ECO:0007669"/>
    <property type="project" value="InterPro"/>
</dbReference>
<organism evidence="6 7">
    <name type="scientific">Chloropicon primus</name>
    <dbReference type="NCBI Taxonomy" id="1764295"/>
    <lineage>
        <taxon>Eukaryota</taxon>
        <taxon>Viridiplantae</taxon>
        <taxon>Chlorophyta</taxon>
        <taxon>Chloropicophyceae</taxon>
        <taxon>Chloropicales</taxon>
        <taxon>Chloropicaceae</taxon>
        <taxon>Chloropicon</taxon>
    </lineage>
</organism>
<keyword evidence="2 6" id="KW-0396">Initiation factor</keyword>
<keyword evidence="7" id="KW-1185">Reference proteome</keyword>
<dbReference type="InterPro" id="IPR000555">
    <property type="entry name" value="JAMM/MPN+_dom"/>
</dbReference>
<dbReference type="SMART" id="SM00232">
    <property type="entry name" value="JAB_MPN"/>
    <property type="match status" value="1"/>
</dbReference>
<dbReference type="GO" id="GO:0003743">
    <property type="term" value="F:translation initiation factor activity"/>
    <property type="evidence" value="ECO:0007669"/>
    <property type="project" value="UniProtKB-KW"/>
</dbReference>
<evidence type="ECO:0000256" key="2">
    <source>
        <dbReference type="ARBA" id="ARBA00022540"/>
    </source>
</evidence>
<evidence type="ECO:0000256" key="3">
    <source>
        <dbReference type="ARBA" id="ARBA00022917"/>
    </source>
</evidence>
<gene>
    <name evidence="6" type="ORF">A3770_16p77660</name>
    <name evidence="5" type="ORF">CPRI1469_LOCUS3520</name>
</gene>
<accession>A0A5B8MWP4</accession>
<evidence type="ECO:0000313" key="5">
    <source>
        <dbReference type="EMBL" id="CAD9714667.1"/>
    </source>
</evidence>
<keyword evidence="1" id="KW-0963">Cytoplasm</keyword>
<proteinExistence type="predicted"/>
<protein>
    <submittedName>
        <fullName evidence="6">Subunit F of translation initiation factor 3</fullName>
    </submittedName>
</protein>
<dbReference type="Pfam" id="PF01398">
    <property type="entry name" value="JAB"/>
    <property type="match status" value="1"/>
</dbReference>
<feature type="domain" description="MPN" evidence="4">
    <location>
        <begin position="21"/>
        <end position="159"/>
    </location>
</feature>
<dbReference type="AlphaFoldDB" id="A0A5B8MWP4"/>
<dbReference type="InterPro" id="IPR037518">
    <property type="entry name" value="MPN"/>
</dbReference>
<dbReference type="Proteomes" id="UP000316726">
    <property type="component" value="Chromosome 16"/>
</dbReference>